<evidence type="ECO:0000313" key="5">
    <source>
        <dbReference type="Proteomes" id="UP000051966"/>
    </source>
</evidence>
<protein>
    <recommendedName>
        <fullName evidence="6">TPM domain-containing protein</fullName>
    </recommendedName>
</protein>
<comment type="caution">
    <text evidence="2">The sequence shown here is derived from an EMBL/GenBank/DDBJ whole genome shotgun (WGS) entry which is preliminary data.</text>
</comment>
<dbReference type="PATRIC" id="fig|1423743.5.peg.390"/>
<dbReference type="STRING" id="1423743.FD41_GL000376"/>
<dbReference type="RefSeq" id="WP_051995965.1">
    <property type="nucleotide sequence ID" value="NZ_AZFY01000096.1"/>
</dbReference>
<dbReference type="AlphaFoldDB" id="X0PGL8"/>
<reference evidence="3 5" key="2">
    <citation type="journal article" date="2015" name="Genome Announc.">
        <title>Expanding the biotechnology potential of lactobacilli through comparative genomics of 213 strains and associated genera.</title>
        <authorList>
            <person name="Sun Z."/>
            <person name="Harris H.M."/>
            <person name="McCann A."/>
            <person name="Guo C."/>
            <person name="Argimon S."/>
            <person name="Zhang W."/>
            <person name="Yang X."/>
            <person name="Jeffery I.B."/>
            <person name="Cooney J.C."/>
            <person name="Kagawa T.F."/>
            <person name="Liu W."/>
            <person name="Song Y."/>
            <person name="Salvetti E."/>
            <person name="Wrobel A."/>
            <person name="Rasinkangas P."/>
            <person name="Parkhill J."/>
            <person name="Rea M.C."/>
            <person name="O'Sullivan O."/>
            <person name="Ritari J."/>
            <person name="Douillard F.P."/>
            <person name="Paul Ross R."/>
            <person name="Yang R."/>
            <person name="Briner A.E."/>
            <person name="Felis G.E."/>
            <person name="de Vos W.M."/>
            <person name="Barrangou R."/>
            <person name="Klaenhammer T.R."/>
            <person name="Caufield P.W."/>
            <person name="Cui Y."/>
            <person name="Zhang H."/>
            <person name="O'Toole P.W."/>
        </authorList>
    </citation>
    <scope>NUCLEOTIDE SEQUENCE [LARGE SCALE GENOMIC DNA]</scope>
    <source>
        <strain evidence="3 5">DSM 18382</strain>
    </source>
</reference>
<evidence type="ECO:0008006" key="6">
    <source>
        <dbReference type="Google" id="ProtNLM"/>
    </source>
</evidence>
<name>X0PGL8_9LACO</name>
<dbReference type="Proteomes" id="UP000051966">
    <property type="component" value="Unassembled WGS sequence"/>
</dbReference>
<feature type="transmembrane region" description="Helical" evidence="1">
    <location>
        <begin position="207"/>
        <end position="227"/>
    </location>
</feature>
<keyword evidence="1" id="KW-0812">Transmembrane</keyword>
<gene>
    <name evidence="3" type="ORF">FD41_GL000376</name>
    <name evidence="2" type="ORF">JCM14108_401</name>
</gene>
<accession>X0PGL8</accession>
<keyword evidence="1" id="KW-0472">Membrane</keyword>
<dbReference type="Proteomes" id="UP000019488">
    <property type="component" value="Unassembled WGS sequence"/>
</dbReference>
<evidence type="ECO:0000256" key="1">
    <source>
        <dbReference type="SAM" id="Phobius"/>
    </source>
</evidence>
<evidence type="ECO:0000313" key="3">
    <source>
        <dbReference type="EMBL" id="KRM07420.1"/>
    </source>
</evidence>
<dbReference type="EMBL" id="BAKI01000002">
    <property type="protein sequence ID" value="GAF35511.1"/>
    <property type="molecule type" value="Genomic_DNA"/>
</dbReference>
<dbReference type="eggNOG" id="ENOG5030ANS">
    <property type="taxonomic scope" value="Bacteria"/>
</dbReference>
<keyword evidence="5" id="KW-1185">Reference proteome</keyword>
<keyword evidence="1" id="KW-1133">Transmembrane helix</keyword>
<evidence type="ECO:0000313" key="4">
    <source>
        <dbReference type="Proteomes" id="UP000019488"/>
    </source>
</evidence>
<sequence>MTGKQIQRLLITCFWLILFGSIAIVQVRAASSSVIQDQLHILSTSQRQRIIRVNQQWRQTRNQPAIWVYTLKQVPSDVSNDPAFGTSDESPITAFQSFKEDVLRKNARYELPAQLDEDRQMAVLHQANRLEKRVSLIIVYPVKNGFRTILLPSDDLAKATSDLQSWRLNRRLPAKSGTGATIIAYFNRYQPFVSKHVATVKKIKPGLSWSEAGFILFLVIVISWLIIHKLRHPHSHLYFDTSGGNSFGEGYFWGWFDNNHFGGGNGGWGPWW</sequence>
<evidence type="ECO:0000313" key="2">
    <source>
        <dbReference type="EMBL" id="GAF35511.1"/>
    </source>
</evidence>
<proteinExistence type="predicted"/>
<dbReference type="EMBL" id="AZFY01000096">
    <property type="protein sequence ID" value="KRM07420.1"/>
    <property type="molecule type" value="Genomic_DNA"/>
</dbReference>
<organism evidence="2 4">
    <name type="scientific">Lentilactobacillus farraginis DSM 18382 = JCM 14108</name>
    <dbReference type="NCBI Taxonomy" id="1423743"/>
    <lineage>
        <taxon>Bacteria</taxon>
        <taxon>Bacillati</taxon>
        <taxon>Bacillota</taxon>
        <taxon>Bacilli</taxon>
        <taxon>Lactobacillales</taxon>
        <taxon>Lactobacillaceae</taxon>
        <taxon>Lentilactobacillus</taxon>
    </lineage>
</organism>
<dbReference type="OrthoDB" id="2322837at2"/>
<reference evidence="2" key="1">
    <citation type="journal article" date="2014" name="Genome Announc.">
        <title>Draft Genome Sequences of Two Lactobacillus Strains, L. farraginis JCM 14108T and L. composti JCM 14202T, Isolated from Compost of Distilled Shochu Residue.</title>
        <authorList>
            <person name="Yuki M."/>
            <person name="Oshima K."/>
            <person name="Suda W."/>
            <person name="Kitahara M."/>
            <person name="Kitamura K."/>
            <person name="Iida T."/>
            <person name="Hattori M."/>
            <person name="Ohkuma M."/>
        </authorList>
    </citation>
    <scope>NUCLEOTIDE SEQUENCE [LARGE SCALE GENOMIC DNA]</scope>
    <source>
        <strain evidence="2">JCM 14108</strain>
    </source>
</reference>